<dbReference type="OrthoDB" id="205145at2759"/>
<dbReference type="SUPFAM" id="SSF51126">
    <property type="entry name" value="Pectin lyase-like"/>
    <property type="match status" value="1"/>
</dbReference>
<dbReference type="InterPro" id="IPR012334">
    <property type="entry name" value="Pectin_lyas_fold"/>
</dbReference>
<dbReference type="InterPro" id="IPR011050">
    <property type="entry name" value="Pectin_lyase_fold/virulence"/>
</dbReference>
<dbReference type="PANTHER" id="PTHR11319:SF35">
    <property type="entry name" value="OUTER MEMBRANE PROTEIN PMPC-RELATED"/>
    <property type="match status" value="1"/>
</dbReference>
<sequence>MDFGSASSFVSPFRVDGGIIVTINSTYKYGKSTQNGGLFYIMNGIFEEQGSNHYDDISSIQGSVIYLVNSSAKFNNFTMQNTLAYRGGIFYIGEGSSLELINGTIKHSTALDRGGIIFAKDGLGLVEGYLKIENLEITSSISLNDGGAFYIESPKLALNFQNIVVSESMSLKGNGGFMNLISTASLIANGLQLKDSFSFQKGHFIYSETAEIIEVFNSTFVQQMYLEQLPIEIEQQYYSSGIMLYQAQKSMFTNCTFQSNILSQQGGALHINGGNFECNGCNFYNNTAYNGGAMYLLQTNSITLNNVYIKNANAYQNGGGININLPQGNTTIRNSTIYQSSCSQYTAGIYYTGEAEDAGLTTNQNIENVRILGTDNSNQPDQVQSEVPFIFLVLELDQIIFQELDAQNAVALYLEQESSFLKIKNVEDYVFINSTKIECSIDKLVLGDNGAGRIELDGDQYDWFDSTYFAPIQIYNTKQYKLIL</sequence>
<evidence type="ECO:0000313" key="2">
    <source>
        <dbReference type="Proteomes" id="UP000039865"/>
    </source>
</evidence>
<accession>A0A078APJ6</accession>
<dbReference type="Proteomes" id="UP000039865">
    <property type="component" value="Unassembled WGS sequence"/>
</dbReference>
<dbReference type="PANTHER" id="PTHR11319">
    <property type="entry name" value="G PROTEIN-COUPLED RECEPTOR-RELATED"/>
    <property type="match status" value="1"/>
</dbReference>
<dbReference type="Gene3D" id="2.160.20.10">
    <property type="entry name" value="Single-stranded right-handed beta-helix, Pectin lyase-like"/>
    <property type="match status" value="1"/>
</dbReference>
<reference evidence="1 2" key="1">
    <citation type="submission" date="2014-06" db="EMBL/GenBank/DDBJ databases">
        <authorList>
            <person name="Swart Estienne"/>
        </authorList>
    </citation>
    <scope>NUCLEOTIDE SEQUENCE [LARGE SCALE GENOMIC DNA]</scope>
    <source>
        <strain evidence="1 2">130c</strain>
    </source>
</reference>
<evidence type="ECO:0008006" key="3">
    <source>
        <dbReference type="Google" id="ProtNLM"/>
    </source>
</evidence>
<dbReference type="InParanoid" id="A0A078APJ6"/>
<organism evidence="1 2">
    <name type="scientific">Stylonychia lemnae</name>
    <name type="common">Ciliate</name>
    <dbReference type="NCBI Taxonomy" id="5949"/>
    <lineage>
        <taxon>Eukaryota</taxon>
        <taxon>Sar</taxon>
        <taxon>Alveolata</taxon>
        <taxon>Ciliophora</taxon>
        <taxon>Intramacronucleata</taxon>
        <taxon>Spirotrichea</taxon>
        <taxon>Stichotrichia</taxon>
        <taxon>Sporadotrichida</taxon>
        <taxon>Oxytrichidae</taxon>
        <taxon>Stylonychinae</taxon>
        <taxon>Stylonychia</taxon>
    </lineage>
</organism>
<dbReference type="EMBL" id="CCKQ01012449">
    <property type="protein sequence ID" value="CDW84064.1"/>
    <property type="molecule type" value="Genomic_DNA"/>
</dbReference>
<protein>
    <recommendedName>
        <fullName evidence="3">Right handed beta helix domain-containing protein</fullName>
    </recommendedName>
</protein>
<proteinExistence type="predicted"/>
<evidence type="ECO:0000313" key="1">
    <source>
        <dbReference type="EMBL" id="CDW84064.1"/>
    </source>
</evidence>
<dbReference type="AlphaFoldDB" id="A0A078APJ6"/>
<keyword evidence="2" id="KW-1185">Reference proteome</keyword>
<name>A0A078APJ6_STYLE</name>
<gene>
    <name evidence="1" type="primary">Contig12980.g13848</name>
    <name evidence="1" type="ORF">STYLEM_13121</name>
</gene>